<proteinExistence type="predicted"/>
<evidence type="ECO:0000313" key="3">
    <source>
        <dbReference type="Proteomes" id="UP000184073"/>
    </source>
</evidence>
<accession>A0A1L9P9H0</accession>
<dbReference type="VEuPathDB" id="FungiDB:ASPVEDRAFT_445672"/>
<evidence type="ECO:0000313" key="2">
    <source>
        <dbReference type="EMBL" id="OJI98125.1"/>
    </source>
</evidence>
<keyword evidence="1" id="KW-0812">Transmembrane</keyword>
<dbReference type="GeneID" id="63728590"/>
<dbReference type="EMBL" id="KV878126">
    <property type="protein sequence ID" value="OJI98125.1"/>
    <property type="molecule type" value="Genomic_DNA"/>
</dbReference>
<name>A0A1L9P9H0_ASPVE</name>
<dbReference type="AlphaFoldDB" id="A0A1L9P9H0"/>
<gene>
    <name evidence="2" type="ORF">ASPVEDRAFT_445672</name>
</gene>
<dbReference type="RefSeq" id="XP_040663888.1">
    <property type="nucleotide sequence ID" value="XM_040813079.1"/>
</dbReference>
<keyword evidence="3" id="KW-1185">Reference proteome</keyword>
<feature type="transmembrane region" description="Helical" evidence="1">
    <location>
        <begin position="81"/>
        <end position="103"/>
    </location>
</feature>
<sequence length="104" mass="12092">MISFTRMLIWWIYVNQVHELPLFSVILFCSVTLFYPTRFWDRWTQSSGTIMTYCTKVQLGIPASRTAPCVYLLSHGWQRQAVSSICTIPFISFHFSLLASVSFN</sequence>
<organism evidence="2 3">
    <name type="scientific">Aspergillus versicolor CBS 583.65</name>
    <dbReference type="NCBI Taxonomy" id="1036611"/>
    <lineage>
        <taxon>Eukaryota</taxon>
        <taxon>Fungi</taxon>
        <taxon>Dikarya</taxon>
        <taxon>Ascomycota</taxon>
        <taxon>Pezizomycotina</taxon>
        <taxon>Eurotiomycetes</taxon>
        <taxon>Eurotiomycetidae</taxon>
        <taxon>Eurotiales</taxon>
        <taxon>Aspergillaceae</taxon>
        <taxon>Aspergillus</taxon>
        <taxon>Aspergillus subgen. Nidulantes</taxon>
    </lineage>
</organism>
<protein>
    <submittedName>
        <fullName evidence="2">Uncharacterized protein</fullName>
    </submittedName>
</protein>
<reference evidence="3" key="1">
    <citation type="journal article" date="2017" name="Genome Biol.">
        <title>Comparative genomics reveals high biological diversity and specific adaptations in the industrially and medically important fungal genus Aspergillus.</title>
        <authorList>
            <person name="de Vries R.P."/>
            <person name="Riley R."/>
            <person name="Wiebenga A."/>
            <person name="Aguilar-Osorio G."/>
            <person name="Amillis S."/>
            <person name="Uchima C.A."/>
            <person name="Anderluh G."/>
            <person name="Asadollahi M."/>
            <person name="Askin M."/>
            <person name="Barry K."/>
            <person name="Battaglia E."/>
            <person name="Bayram O."/>
            <person name="Benocci T."/>
            <person name="Braus-Stromeyer S.A."/>
            <person name="Caldana C."/>
            <person name="Canovas D."/>
            <person name="Cerqueira G.C."/>
            <person name="Chen F."/>
            <person name="Chen W."/>
            <person name="Choi C."/>
            <person name="Clum A."/>
            <person name="Dos Santos R.A."/>
            <person name="Damasio A.R."/>
            <person name="Diallinas G."/>
            <person name="Emri T."/>
            <person name="Fekete E."/>
            <person name="Flipphi M."/>
            <person name="Freyberg S."/>
            <person name="Gallo A."/>
            <person name="Gournas C."/>
            <person name="Habgood R."/>
            <person name="Hainaut M."/>
            <person name="Harispe M.L."/>
            <person name="Henrissat B."/>
            <person name="Hilden K.S."/>
            <person name="Hope R."/>
            <person name="Hossain A."/>
            <person name="Karabika E."/>
            <person name="Karaffa L."/>
            <person name="Karanyi Z."/>
            <person name="Krasevec N."/>
            <person name="Kuo A."/>
            <person name="Kusch H."/>
            <person name="LaButti K."/>
            <person name="Lagendijk E.L."/>
            <person name="Lapidus A."/>
            <person name="Levasseur A."/>
            <person name="Lindquist E."/>
            <person name="Lipzen A."/>
            <person name="Logrieco A.F."/>
            <person name="MacCabe A."/>
            <person name="Maekelae M.R."/>
            <person name="Malavazi I."/>
            <person name="Melin P."/>
            <person name="Meyer V."/>
            <person name="Mielnichuk N."/>
            <person name="Miskei M."/>
            <person name="Molnar A.P."/>
            <person name="Mule G."/>
            <person name="Ngan C.Y."/>
            <person name="Orejas M."/>
            <person name="Orosz E."/>
            <person name="Ouedraogo J.P."/>
            <person name="Overkamp K.M."/>
            <person name="Park H.-S."/>
            <person name="Perrone G."/>
            <person name="Piumi F."/>
            <person name="Punt P.J."/>
            <person name="Ram A.F."/>
            <person name="Ramon A."/>
            <person name="Rauscher S."/>
            <person name="Record E."/>
            <person name="Riano-Pachon D.M."/>
            <person name="Robert V."/>
            <person name="Roehrig J."/>
            <person name="Ruller R."/>
            <person name="Salamov A."/>
            <person name="Salih N.S."/>
            <person name="Samson R.A."/>
            <person name="Sandor E."/>
            <person name="Sanguinetti M."/>
            <person name="Schuetze T."/>
            <person name="Sepcic K."/>
            <person name="Shelest E."/>
            <person name="Sherlock G."/>
            <person name="Sophianopoulou V."/>
            <person name="Squina F.M."/>
            <person name="Sun H."/>
            <person name="Susca A."/>
            <person name="Todd R.B."/>
            <person name="Tsang A."/>
            <person name="Unkles S.E."/>
            <person name="van de Wiele N."/>
            <person name="van Rossen-Uffink D."/>
            <person name="Oliveira J.V."/>
            <person name="Vesth T.C."/>
            <person name="Visser J."/>
            <person name="Yu J.-H."/>
            <person name="Zhou M."/>
            <person name="Andersen M.R."/>
            <person name="Archer D.B."/>
            <person name="Baker S.E."/>
            <person name="Benoit I."/>
            <person name="Brakhage A.A."/>
            <person name="Braus G.H."/>
            <person name="Fischer R."/>
            <person name="Frisvad J.C."/>
            <person name="Goldman G.H."/>
            <person name="Houbraken J."/>
            <person name="Oakley B."/>
            <person name="Pocsi I."/>
            <person name="Scazzocchio C."/>
            <person name="Seiboth B."/>
            <person name="vanKuyk P.A."/>
            <person name="Wortman J."/>
            <person name="Dyer P.S."/>
            <person name="Grigoriev I.V."/>
        </authorList>
    </citation>
    <scope>NUCLEOTIDE SEQUENCE [LARGE SCALE GENOMIC DNA]</scope>
    <source>
        <strain evidence="3">CBS 583.65</strain>
    </source>
</reference>
<keyword evidence="1" id="KW-1133">Transmembrane helix</keyword>
<dbReference type="Proteomes" id="UP000184073">
    <property type="component" value="Unassembled WGS sequence"/>
</dbReference>
<feature type="transmembrane region" description="Helical" evidence="1">
    <location>
        <begin position="20"/>
        <end position="37"/>
    </location>
</feature>
<keyword evidence="1" id="KW-0472">Membrane</keyword>
<evidence type="ECO:0000256" key="1">
    <source>
        <dbReference type="SAM" id="Phobius"/>
    </source>
</evidence>